<proteinExistence type="predicted"/>
<dbReference type="Proteomes" id="UP000256269">
    <property type="component" value="Unassembled WGS sequence"/>
</dbReference>
<dbReference type="RefSeq" id="WP_116172770.1">
    <property type="nucleotide sequence ID" value="NZ_CP144375.1"/>
</dbReference>
<dbReference type="OrthoDB" id="3689076at2"/>
<dbReference type="EMBL" id="QUNO01000001">
    <property type="protein sequence ID" value="REH55952.1"/>
    <property type="molecule type" value="Genomic_DNA"/>
</dbReference>
<organism evidence="1 2">
    <name type="scientific">Kutzneria buriramensis</name>
    <dbReference type="NCBI Taxonomy" id="1045776"/>
    <lineage>
        <taxon>Bacteria</taxon>
        <taxon>Bacillati</taxon>
        <taxon>Actinomycetota</taxon>
        <taxon>Actinomycetes</taxon>
        <taxon>Pseudonocardiales</taxon>
        <taxon>Pseudonocardiaceae</taxon>
        <taxon>Kutzneria</taxon>
    </lineage>
</organism>
<evidence type="ECO:0000313" key="1">
    <source>
        <dbReference type="EMBL" id="REH55952.1"/>
    </source>
</evidence>
<name>A0A3E0IB58_9PSEU</name>
<keyword evidence="2" id="KW-1185">Reference proteome</keyword>
<evidence type="ECO:0000313" key="2">
    <source>
        <dbReference type="Proteomes" id="UP000256269"/>
    </source>
</evidence>
<dbReference type="AlphaFoldDB" id="A0A3E0IB58"/>
<evidence type="ECO:0008006" key="3">
    <source>
        <dbReference type="Google" id="ProtNLM"/>
    </source>
</evidence>
<gene>
    <name evidence="1" type="ORF">BCF44_101980</name>
</gene>
<accession>A0A3E0IB58</accession>
<sequence length="111" mass="11550">MADTIALSAEFTDRLGPTEQVRAVLSGPGVTLVATDFRVLSEGTHIPLAEVVSVATAGNSMAGGALSIRSEHGELRCTGVPFEQAQRFAAAVRSGLARVQAAAWMPIQRSS</sequence>
<reference evidence="1 2" key="1">
    <citation type="submission" date="2018-08" db="EMBL/GenBank/DDBJ databases">
        <title>Genomic Encyclopedia of Archaeal and Bacterial Type Strains, Phase II (KMG-II): from individual species to whole genera.</title>
        <authorList>
            <person name="Goeker M."/>
        </authorList>
    </citation>
    <scope>NUCLEOTIDE SEQUENCE [LARGE SCALE GENOMIC DNA]</scope>
    <source>
        <strain evidence="1 2">DSM 45791</strain>
    </source>
</reference>
<protein>
    <recommendedName>
        <fullName evidence="3">PH (Pleckstrin Homology) domain-containing protein</fullName>
    </recommendedName>
</protein>
<comment type="caution">
    <text evidence="1">The sequence shown here is derived from an EMBL/GenBank/DDBJ whole genome shotgun (WGS) entry which is preliminary data.</text>
</comment>